<dbReference type="FunFam" id="3.40.605.10:FF:000007">
    <property type="entry name" value="NAD/NADP-dependent betaine aldehyde dehydrogenase"/>
    <property type="match status" value="1"/>
</dbReference>
<dbReference type="FunFam" id="3.40.309.10:FF:000012">
    <property type="entry name" value="Betaine aldehyde dehydrogenase"/>
    <property type="match status" value="1"/>
</dbReference>
<dbReference type="EMBL" id="CDPU01000021">
    <property type="protein sequence ID" value="CEO50953.1"/>
    <property type="molecule type" value="Genomic_DNA"/>
</dbReference>
<evidence type="ECO:0000256" key="3">
    <source>
        <dbReference type="ARBA" id="ARBA00024226"/>
    </source>
</evidence>
<evidence type="ECO:0000256" key="5">
    <source>
        <dbReference type="PROSITE-ProRule" id="PRU10007"/>
    </source>
</evidence>
<comment type="catalytic activity">
    <reaction evidence="4">
        <text>an aldehyde + NAD(+) + H2O = a carboxylate + NADH + 2 H(+)</text>
        <dbReference type="Rhea" id="RHEA:16185"/>
        <dbReference type="ChEBI" id="CHEBI:15377"/>
        <dbReference type="ChEBI" id="CHEBI:15378"/>
        <dbReference type="ChEBI" id="CHEBI:17478"/>
        <dbReference type="ChEBI" id="CHEBI:29067"/>
        <dbReference type="ChEBI" id="CHEBI:57540"/>
        <dbReference type="ChEBI" id="CHEBI:57945"/>
        <dbReference type="EC" id="1.2.1.3"/>
    </reaction>
</comment>
<dbReference type="PROSITE" id="PS00687">
    <property type="entry name" value="ALDEHYDE_DEHYDR_GLU"/>
    <property type="match status" value="1"/>
</dbReference>
<feature type="active site" evidence="5">
    <location>
        <position position="249"/>
    </location>
</feature>
<dbReference type="EC" id="1.2.1.3" evidence="3"/>
<protein>
    <recommendedName>
        <fullName evidence="3">aldehyde dehydrogenase (NAD(+))</fullName>
        <ecNumber evidence="3">1.2.1.3</ecNumber>
    </recommendedName>
</protein>
<dbReference type="GO" id="GO:0004029">
    <property type="term" value="F:aldehyde dehydrogenase (NAD+) activity"/>
    <property type="evidence" value="ECO:0007669"/>
    <property type="project" value="UniProtKB-EC"/>
</dbReference>
<dbReference type="AlphaFoldDB" id="A0A0B7K0Q4"/>
<evidence type="ECO:0000313" key="8">
    <source>
        <dbReference type="EMBL" id="CEO50953.1"/>
    </source>
</evidence>
<organism evidence="8">
    <name type="scientific">Bionectria ochroleuca</name>
    <name type="common">Gliocladium roseum</name>
    <dbReference type="NCBI Taxonomy" id="29856"/>
    <lineage>
        <taxon>Eukaryota</taxon>
        <taxon>Fungi</taxon>
        <taxon>Dikarya</taxon>
        <taxon>Ascomycota</taxon>
        <taxon>Pezizomycotina</taxon>
        <taxon>Sordariomycetes</taxon>
        <taxon>Hypocreomycetidae</taxon>
        <taxon>Hypocreales</taxon>
        <taxon>Bionectriaceae</taxon>
        <taxon>Clonostachys</taxon>
    </lineage>
</organism>
<keyword evidence="2 6" id="KW-0560">Oxidoreductase</keyword>
<dbReference type="SUPFAM" id="SSF53720">
    <property type="entry name" value="ALDH-like"/>
    <property type="match status" value="1"/>
</dbReference>
<dbReference type="PANTHER" id="PTHR11699">
    <property type="entry name" value="ALDEHYDE DEHYDROGENASE-RELATED"/>
    <property type="match status" value="1"/>
</dbReference>
<dbReference type="Pfam" id="PF00171">
    <property type="entry name" value="Aldedh"/>
    <property type="match status" value="1"/>
</dbReference>
<evidence type="ECO:0000256" key="6">
    <source>
        <dbReference type="RuleBase" id="RU003345"/>
    </source>
</evidence>
<dbReference type="InterPro" id="IPR029510">
    <property type="entry name" value="Ald_DH_CS_GLU"/>
</dbReference>
<proteinExistence type="inferred from homology"/>
<gene>
    <name evidence="8" type="ORF">BN869_000007011_1</name>
</gene>
<accession>A0A0B7K0Q4</accession>
<dbReference type="InterPro" id="IPR015590">
    <property type="entry name" value="Aldehyde_DH_dom"/>
</dbReference>
<dbReference type="Gene3D" id="3.40.605.10">
    <property type="entry name" value="Aldehyde Dehydrogenase, Chain A, domain 1"/>
    <property type="match status" value="1"/>
</dbReference>
<evidence type="ECO:0000256" key="4">
    <source>
        <dbReference type="ARBA" id="ARBA00049194"/>
    </source>
</evidence>
<sequence>MAKYESRLFVNGELVKPLGNKTFPLSNPATGEFIADIPIAEEEDVNRAVAAAEKAQPAWARLPARQRSAIIRKFASLMEHNKHKLSELDSVCMGKPLHGGLSDIKEAAEISNYFAGLAESSGGETSLNTPGMISMSLRQPYGVVASIIPWNFPSMIWCHDVVPAVAAGNAIILKTSEKSPLSGVFLAQIAYEAGFPAGIVNVISGPGQTGAFLSSHMQIRKISFTGSARAGRAIMQAAANSNLKVVGLELGGKSPLLVFDDADLDATADAAVASITINSGQVCTASSRVYVQKGAAAKFKELVVARMSSLRLGDPLQDGTQMGPQADEKQAAAVGKYLDIGTEYGRAIVGGKRATEAGVNFIQPTVFTGLSDQSRLNTEEIFGPVMVMHEFDTEEEAVHRANDTEYGLYASVFTKDINRAMRVARALEAGNVGVNTTSPDGPYEMPFGGFKGSGIGRQKGSHAVLDWTEVKSVYVKHG</sequence>
<evidence type="ECO:0000256" key="1">
    <source>
        <dbReference type="ARBA" id="ARBA00009986"/>
    </source>
</evidence>
<evidence type="ECO:0000259" key="7">
    <source>
        <dbReference type="Pfam" id="PF00171"/>
    </source>
</evidence>
<dbReference type="InterPro" id="IPR016163">
    <property type="entry name" value="Ald_DH_C"/>
</dbReference>
<name>A0A0B7K0Q4_BIOOC</name>
<evidence type="ECO:0000256" key="2">
    <source>
        <dbReference type="ARBA" id="ARBA00023002"/>
    </source>
</evidence>
<comment type="similarity">
    <text evidence="1 6">Belongs to the aldehyde dehydrogenase family.</text>
</comment>
<reference evidence="8" key="1">
    <citation type="submission" date="2015-01" db="EMBL/GenBank/DDBJ databases">
        <authorList>
            <person name="Durling Mikael"/>
        </authorList>
    </citation>
    <scope>NUCLEOTIDE SEQUENCE</scope>
</reference>
<dbReference type="InterPro" id="IPR016162">
    <property type="entry name" value="Ald_DH_N"/>
</dbReference>
<dbReference type="InterPro" id="IPR016161">
    <property type="entry name" value="Ald_DH/histidinol_DH"/>
</dbReference>
<feature type="domain" description="Aldehyde dehydrogenase" evidence="7">
    <location>
        <begin position="21"/>
        <end position="473"/>
    </location>
</feature>
<dbReference type="Gene3D" id="3.40.309.10">
    <property type="entry name" value="Aldehyde Dehydrogenase, Chain A, domain 2"/>
    <property type="match status" value="1"/>
</dbReference>